<dbReference type="Gene3D" id="2.60.40.2700">
    <property type="match status" value="1"/>
</dbReference>
<dbReference type="Pfam" id="PF18962">
    <property type="entry name" value="Por_Secre_tail"/>
    <property type="match status" value="1"/>
</dbReference>
<feature type="domain" description="Ig-like" evidence="3">
    <location>
        <begin position="303"/>
        <end position="384"/>
    </location>
</feature>
<dbReference type="InterPro" id="IPR007110">
    <property type="entry name" value="Ig-like_dom"/>
</dbReference>
<comment type="caution">
    <text evidence="4">The sequence shown here is derived from an EMBL/GenBank/DDBJ whole genome shotgun (WGS) entry which is preliminary data.</text>
</comment>
<dbReference type="NCBIfam" id="TIGR04183">
    <property type="entry name" value="Por_Secre_tail"/>
    <property type="match status" value="1"/>
</dbReference>
<name>A0A972FJF1_9FLAO</name>
<gene>
    <name evidence="4" type="ORF">G6047_01930</name>
</gene>
<evidence type="ECO:0000259" key="3">
    <source>
        <dbReference type="PROSITE" id="PS50835"/>
    </source>
</evidence>
<dbReference type="InterPro" id="IPR036179">
    <property type="entry name" value="Ig-like_dom_sf"/>
</dbReference>
<dbReference type="Gene3D" id="2.60.40.10">
    <property type="entry name" value="Immunoglobulins"/>
    <property type="match status" value="1"/>
</dbReference>
<dbReference type="PROSITE" id="PS50835">
    <property type="entry name" value="IG_LIKE"/>
    <property type="match status" value="1"/>
</dbReference>
<protein>
    <submittedName>
        <fullName evidence="4">T9SS type A sorting domain-containing protein</fullName>
    </submittedName>
</protein>
<organism evidence="4 5">
    <name type="scientific">Flavobacterium silvaticum</name>
    <dbReference type="NCBI Taxonomy" id="1852020"/>
    <lineage>
        <taxon>Bacteria</taxon>
        <taxon>Pseudomonadati</taxon>
        <taxon>Bacteroidota</taxon>
        <taxon>Flavobacteriia</taxon>
        <taxon>Flavobacteriales</taxon>
        <taxon>Flavobacteriaceae</taxon>
        <taxon>Flavobacterium</taxon>
    </lineage>
</organism>
<sequence length="1578" mass="162431">MVSKLLVSNAFSSKVCRSLFMMAMIFLSIQADAQTVTRIITDYNGFYLSDATSSTNQPDDRHNVLAFRYAGVTYSTGVNDAILTANSGSVGAFTAANFQAYAFQSMAGSVGSSNYMALATKVDGVASGYNLSAINSYTVPYVLTDGQHGLDVGTGVTNIPASAIINIPVTVPNVIDFADAIPDFVLGAIADPAGSTDKYSFIDASGNTVGNVVNSTISAASAIGTYKVDLYTLASATFATTTPNGTFNSANTRNIFMQAFKLSEFGITSANYANIVGFKIVPGGDTDPAFYAFNTQTVQNAAPRITTQPVSQVVCPDGSSSATFTVVASGTGLSYQWKKNGVNISGATSDTYTINPVVAGSAGSYTVTVTNSAGSVTSVPATLNSFFYTQPVNETTCQGTAVSLYAPAGGTGVSYQWYRNTTASTSGSTAVGSNSPTYSPVVSAAGTLYYYVVATATGGSSCAVTSNIVSVAVSATSVAGTATGSTTVCTGSTATMSVSGYTAGAAIQWQVSTTLTGTYSNVTGATSASYTTGTLTATRYYKARITSGVCAAVLSNAVTITVSPASVAGTPSSNQNICSNTSTTVSVTGYTGTIQWEQSANGSTGWAPVTGGSGATTDTYTTPNLTSATYYRAVVTSSPCASATTSNVQISITPVSNAGTVSSNQTICTGSSTSVSVSGTVGTIQWQQSADGSTGWANVTGGSGATTATYTTPNLTATTYYRAVVTNSPCTSATSSNVQVTVNPASVAGTVSSNQTICTGSSTSVSVSGTVGTIQWQQSADGSTGWANVTGGSGATTATYTTPTLTATTYYRAVVTNSPCTAANSSNVQVTVNPASVAGTPSANPTICPNTSTVISLSGYTGTIQWQQSADGSTGWANVTGGSGATTASYTTATLTVTTYYRAIVTNSPCTSATSATVTVTVSSTNTWVGVTSTDWNTPSNWSCNIIPDATIDANIPVVGSGLYPALANATGTCRNLNVSTGASVIVTGTGFIRIAGAINSTGTINVVDGGVSFIGSSAQTIPSNAFQTNFVKNLTLNNTAGVTNNSVLSITGTLNPQAGTFTTGDQITLKSNATTTAMIAPVTGVVSGTMTIERYIPARRAFRFLTSPVNGGTIRANWQEGGAAVIGLGTDITGASPITNGFDSSLSNNASMFRYLNINPGTGSNWVAVTNTNATNLVAGTAYRILVRGDRSVDQTDNEATPTNTTIRSTGTILQGDVVRTDINQTAAGFSFIGNPYQAPVNMETVLGNITGTTNINRTFYYIWDPTINTRGGYVTVNVSSNTNTIQDPDGPYSSVADRFAQPGQAFFVMTDANGAGQLTFRESDKGTSTVTTHLFRTTAEDQVSSIRMTLYDSAALAASGPAADGFVVNFDPTYTNDADSMDAKKPVNQDENAGMLIGDLSYSFQSRAMPVASDVIPLTHTQYRHTQYTYRARVTGLFGTIAYLQDTYLGTQTELTNDGVTDVTFEVNEADAASIAANRFNIVFEEALGTPDSEFANSVSVYPNPVTDGKFFIKVPSGDNYTVSLVNVLGQQFTTTNVATSANTLQVMPDKLLSSGVYMVRVTNGNVSATKKLIVK</sequence>
<dbReference type="EMBL" id="JAAMPU010000096">
    <property type="protein sequence ID" value="NMH26777.1"/>
    <property type="molecule type" value="Genomic_DNA"/>
</dbReference>
<keyword evidence="5" id="KW-1185">Reference proteome</keyword>
<proteinExistence type="predicted"/>
<dbReference type="RefSeq" id="WP_169525781.1">
    <property type="nucleotide sequence ID" value="NZ_JAAMPU010000096.1"/>
</dbReference>
<dbReference type="Proteomes" id="UP000712080">
    <property type="component" value="Unassembled WGS sequence"/>
</dbReference>
<dbReference type="InterPro" id="IPR026444">
    <property type="entry name" value="Secre_tail"/>
</dbReference>
<dbReference type="Pfam" id="PF19081">
    <property type="entry name" value="Ig_7"/>
    <property type="match status" value="2"/>
</dbReference>
<dbReference type="InterPro" id="IPR013783">
    <property type="entry name" value="Ig-like_fold"/>
</dbReference>
<accession>A0A972FJF1</accession>
<feature type="chain" id="PRO_5037493731" evidence="2">
    <location>
        <begin position="34"/>
        <end position="1578"/>
    </location>
</feature>
<dbReference type="InterPro" id="IPR044023">
    <property type="entry name" value="Ig_7"/>
</dbReference>
<keyword evidence="1 2" id="KW-0732">Signal</keyword>
<evidence type="ECO:0000256" key="2">
    <source>
        <dbReference type="SAM" id="SignalP"/>
    </source>
</evidence>
<feature type="signal peptide" evidence="2">
    <location>
        <begin position="1"/>
        <end position="33"/>
    </location>
</feature>
<evidence type="ECO:0000256" key="1">
    <source>
        <dbReference type="ARBA" id="ARBA00022729"/>
    </source>
</evidence>
<reference evidence="4" key="1">
    <citation type="submission" date="2020-02" db="EMBL/GenBank/DDBJ databases">
        <title>Flavobacterium sp. genome.</title>
        <authorList>
            <person name="Jung H.S."/>
            <person name="Baek J.H."/>
            <person name="Jeon C.O."/>
        </authorList>
    </citation>
    <scope>NUCLEOTIDE SEQUENCE</scope>
    <source>
        <strain evidence="4">SE-s28</strain>
    </source>
</reference>
<dbReference type="SUPFAM" id="SSF48726">
    <property type="entry name" value="Immunoglobulin"/>
    <property type="match status" value="1"/>
</dbReference>
<evidence type="ECO:0000313" key="5">
    <source>
        <dbReference type="Proteomes" id="UP000712080"/>
    </source>
</evidence>
<evidence type="ECO:0000313" key="4">
    <source>
        <dbReference type="EMBL" id="NMH26777.1"/>
    </source>
</evidence>